<keyword evidence="4" id="KW-1185">Reference proteome</keyword>
<dbReference type="EMBL" id="JTLZ01000012">
    <property type="protein sequence ID" value="KHO19759.1"/>
    <property type="molecule type" value="Genomic_DNA"/>
</dbReference>
<organism evidence="3 4">
    <name type="scientific">Mycolicibacterium setense</name>
    <dbReference type="NCBI Taxonomy" id="431269"/>
    <lineage>
        <taxon>Bacteria</taxon>
        <taxon>Bacillati</taxon>
        <taxon>Actinomycetota</taxon>
        <taxon>Actinomycetes</taxon>
        <taxon>Mycobacteriales</taxon>
        <taxon>Mycobacteriaceae</taxon>
        <taxon>Mycolicibacterium</taxon>
    </lineage>
</organism>
<name>A0ABR4YMD9_9MYCO</name>
<evidence type="ECO:0000256" key="2">
    <source>
        <dbReference type="SAM" id="Phobius"/>
    </source>
</evidence>
<reference evidence="3 4" key="1">
    <citation type="submission" date="2014-11" db="EMBL/GenBank/DDBJ databases">
        <title>Mycobacterium setense Manresensis Genome.</title>
        <authorList>
            <person name="Rech G."/>
            <person name="Sumoy L."/>
        </authorList>
    </citation>
    <scope>NUCLEOTIDE SEQUENCE [LARGE SCALE GENOMIC DNA]</scope>
    <source>
        <strain evidence="3 4">Manresensis</strain>
    </source>
</reference>
<accession>A0ABR4YMD9</accession>
<proteinExistence type="predicted"/>
<protein>
    <submittedName>
        <fullName evidence="3">Uncharacterized protein</fullName>
    </submittedName>
</protein>
<keyword evidence="2" id="KW-0472">Membrane</keyword>
<sequence>MTLPPPPPGSVPPPNGFQPPYGGPSGYPGSPPQAWHRPPLQPQPPKRGNGWKWALGGVALLVVIGVTAAVTVSVVDNGNDGGSTTSSAAPSATATANSDIASANDTGPVAVILEDPSCATRYPVATTLDNRTRNGWEKRDPAVAATEWTSEIRAQYEAAGQAFRDAADQLIQSAKLTPHRVMRELYEQFIAYARAYADSIPTYTAVNNNLVAVAIHASDALSRICAAIDYGSAAARGPLVSALPTLSDLAPVRDPADAQQLLSEPNRVCQEWNSVLAEYFANSESWNTTNPDIRGTDWSPEQHKINDEVVPVMKLLNTQLSALGRNSNNPTLQDFANLAVQYRQAYLEALPTYTPPDSNLVGVATRIANLVDFICRASG</sequence>
<evidence type="ECO:0000256" key="1">
    <source>
        <dbReference type="SAM" id="MobiDB-lite"/>
    </source>
</evidence>
<dbReference type="Proteomes" id="UP000031004">
    <property type="component" value="Unassembled WGS sequence"/>
</dbReference>
<keyword evidence="2" id="KW-0812">Transmembrane</keyword>
<evidence type="ECO:0000313" key="3">
    <source>
        <dbReference type="EMBL" id="KHO19759.1"/>
    </source>
</evidence>
<gene>
    <name evidence="3" type="ORF">QQ44_24165</name>
</gene>
<evidence type="ECO:0000313" key="4">
    <source>
        <dbReference type="Proteomes" id="UP000031004"/>
    </source>
</evidence>
<comment type="caution">
    <text evidence="3">The sequence shown here is derived from an EMBL/GenBank/DDBJ whole genome shotgun (WGS) entry which is preliminary data.</text>
</comment>
<feature type="compositionally biased region" description="Pro residues" evidence="1">
    <location>
        <begin position="1"/>
        <end position="17"/>
    </location>
</feature>
<feature type="transmembrane region" description="Helical" evidence="2">
    <location>
        <begin position="53"/>
        <end position="75"/>
    </location>
</feature>
<keyword evidence="2" id="KW-1133">Transmembrane helix</keyword>
<feature type="region of interest" description="Disordered" evidence="1">
    <location>
        <begin position="1"/>
        <end position="48"/>
    </location>
</feature>